<dbReference type="Gene3D" id="3.40.50.150">
    <property type="entry name" value="Vaccinia Virus protein VP39"/>
    <property type="match status" value="1"/>
</dbReference>
<keyword evidence="1" id="KW-0489">Methyltransferase</keyword>
<dbReference type="PANTHER" id="PTHR43712:SF2">
    <property type="entry name" value="O-METHYLTRANSFERASE CICE"/>
    <property type="match status" value="1"/>
</dbReference>
<dbReference type="GO" id="GO:0032259">
    <property type="term" value="P:methylation"/>
    <property type="evidence" value="ECO:0007669"/>
    <property type="project" value="UniProtKB-KW"/>
</dbReference>
<feature type="domain" description="O-methyltransferase C-terminal" evidence="4">
    <location>
        <begin position="207"/>
        <end position="415"/>
    </location>
</feature>
<evidence type="ECO:0000256" key="1">
    <source>
        <dbReference type="ARBA" id="ARBA00022603"/>
    </source>
</evidence>
<keyword evidence="6" id="KW-1185">Reference proteome</keyword>
<evidence type="ECO:0000256" key="2">
    <source>
        <dbReference type="ARBA" id="ARBA00022679"/>
    </source>
</evidence>
<dbReference type="STRING" id="685588.A0A067SDH7"/>
<sequence length="438" mass="49399">MTARDQVEALLTIIRESAFKALEEYEKTGQATPTLDSLDSHPLDAADDKLGLKKILSKLEGACEQLCTTLAPPTHTIMNRASDFHWACLRVAVQQNFADELTNYPNGLHVKALSEKVRVHPMKLASILRVLAAKHCFREVSPDVFTNNRISLNLVSDRPMSALVELITWNTQKCALSLPDYLIDPQFGQSLSMSEAAFQYSFRSEGAEGITYYEWLQKSVSSLPDYSSAMVSMNEVLGTLSALHVYPWAEHQTICDVGSGMGAFSRSLLEQFPNVHVTQFDLPNTMTLAKRHWNNAFADRVAFVDGDFFSDVPVKNCDIYYLRNILHNWTDEKALKILQSVRTAMGKDSRLVLHDHVLRHMTEEDADGLDKAPKPLLSNYGAGGIRLYHQDMTMMMIYNTRERTTSEMIEIGKKAKLRFLKVYDLAETCLVEFCVAED</sequence>
<dbReference type="AlphaFoldDB" id="A0A067SDH7"/>
<dbReference type="InterPro" id="IPR036390">
    <property type="entry name" value="WH_DNA-bd_sf"/>
</dbReference>
<dbReference type="Pfam" id="PF00891">
    <property type="entry name" value="Methyltransf_2"/>
    <property type="match status" value="1"/>
</dbReference>
<evidence type="ECO:0000313" key="5">
    <source>
        <dbReference type="EMBL" id="KDR68931.1"/>
    </source>
</evidence>
<evidence type="ECO:0000256" key="3">
    <source>
        <dbReference type="ARBA" id="ARBA00022691"/>
    </source>
</evidence>
<dbReference type="InterPro" id="IPR029063">
    <property type="entry name" value="SAM-dependent_MTases_sf"/>
</dbReference>
<keyword evidence="2" id="KW-0808">Transferase</keyword>
<dbReference type="OrthoDB" id="2410195at2759"/>
<accession>A0A067SDH7</accession>
<dbReference type="CDD" id="cd02440">
    <property type="entry name" value="AdoMet_MTases"/>
    <property type="match status" value="1"/>
</dbReference>
<proteinExistence type="predicted"/>
<dbReference type="GO" id="GO:0008171">
    <property type="term" value="F:O-methyltransferase activity"/>
    <property type="evidence" value="ECO:0007669"/>
    <property type="project" value="InterPro"/>
</dbReference>
<reference evidence="6" key="1">
    <citation type="journal article" date="2014" name="Proc. Natl. Acad. Sci. U.S.A.">
        <title>Extensive sampling of basidiomycete genomes demonstrates inadequacy of the white-rot/brown-rot paradigm for wood decay fungi.</title>
        <authorList>
            <person name="Riley R."/>
            <person name="Salamov A.A."/>
            <person name="Brown D.W."/>
            <person name="Nagy L.G."/>
            <person name="Floudas D."/>
            <person name="Held B.W."/>
            <person name="Levasseur A."/>
            <person name="Lombard V."/>
            <person name="Morin E."/>
            <person name="Otillar R."/>
            <person name="Lindquist E.A."/>
            <person name="Sun H."/>
            <person name="LaButti K.M."/>
            <person name="Schmutz J."/>
            <person name="Jabbour D."/>
            <person name="Luo H."/>
            <person name="Baker S.E."/>
            <person name="Pisabarro A.G."/>
            <person name="Walton J.D."/>
            <person name="Blanchette R.A."/>
            <person name="Henrissat B."/>
            <person name="Martin F."/>
            <person name="Cullen D."/>
            <person name="Hibbett D.S."/>
            <person name="Grigoriev I.V."/>
        </authorList>
    </citation>
    <scope>NUCLEOTIDE SEQUENCE [LARGE SCALE GENOMIC DNA]</scope>
    <source>
        <strain evidence="6">CBS 339.88</strain>
    </source>
</reference>
<dbReference type="InterPro" id="IPR036388">
    <property type="entry name" value="WH-like_DNA-bd_sf"/>
</dbReference>
<name>A0A067SDH7_GALM3</name>
<dbReference type="InterPro" id="IPR001077">
    <property type="entry name" value="COMT_C"/>
</dbReference>
<dbReference type="Proteomes" id="UP000027222">
    <property type="component" value="Unassembled WGS sequence"/>
</dbReference>
<dbReference type="SUPFAM" id="SSF53335">
    <property type="entry name" value="S-adenosyl-L-methionine-dependent methyltransferases"/>
    <property type="match status" value="1"/>
</dbReference>
<protein>
    <recommendedName>
        <fullName evidence="4">O-methyltransferase C-terminal domain-containing protein</fullName>
    </recommendedName>
</protein>
<dbReference type="EMBL" id="KL142405">
    <property type="protein sequence ID" value="KDR68931.1"/>
    <property type="molecule type" value="Genomic_DNA"/>
</dbReference>
<gene>
    <name evidence="5" type="ORF">GALMADRAFT_77975</name>
</gene>
<dbReference type="SUPFAM" id="SSF46785">
    <property type="entry name" value="Winged helix' DNA-binding domain"/>
    <property type="match status" value="1"/>
</dbReference>
<evidence type="ECO:0000313" key="6">
    <source>
        <dbReference type="Proteomes" id="UP000027222"/>
    </source>
</evidence>
<dbReference type="Gene3D" id="1.10.10.10">
    <property type="entry name" value="Winged helix-like DNA-binding domain superfamily/Winged helix DNA-binding domain"/>
    <property type="match status" value="1"/>
</dbReference>
<evidence type="ECO:0000259" key="4">
    <source>
        <dbReference type="Pfam" id="PF00891"/>
    </source>
</evidence>
<dbReference type="HOGENOM" id="CLU_005533_0_1_1"/>
<dbReference type="PROSITE" id="PS51683">
    <property type="entry name" value="SAM_OMT_II"/>
    <property type="match status" value="1"/>
</dbReference>
<keyword evidence="3" id="KW-0949">S-adenosyl-L-methionine</keyword>
<organism evidence="5 6">
    <name type="scientific">Galerina marginata (strain CBS 339.88)</name>
    <dbReference type="NCBI Taxonomy" id="685588"/>
    <lineage>
        <taxon>Eukaryota</taxon>
        <taxon>Fungi</taxon>
        <taxon>Dikarya</taxon>
        <taxon>Basidiomycota</taxon>
        <taxon>Agaricomycotina</taxon>
        <taxon>Agaricomycetes</taxon>
        <taxon>Agaricomycetidae</taxon>
        <taxon>Agaricales</taxon>
        <taxon>Agaricineae</taxon>
        <taxon>Strophariaceae</taxon>
        <taxon>Galerina</taxon>
    </lineage>
</organism>
<dbReference type="InterPro" id="IPR016461">
    <property type="entry name" value="COMT-like"/>
</dbReference>
<dbReference type="PANTHER" id="PTHR43712">
    <property type="entry name" value="PUTATIVE (AFU_ORTHOLOGUE AFUA_4G14580)-RELATED"/>
    <property type="match status" value="1"/>
</dbReference>